<reference evidence="2 3" key="1">
    <citation type="journal article" date="2008" name="Nature">
        <title>The genome of the model beetle and pest Tribolium castaneum.</title>
        <authorList>
            <consortium name="Tribolium Genome Sequencing Consortium"/>
            <person name="Richards S."/>
            <person name="Gibbs R.A."/>
            <person name="Weinstock G.M."/>
            <person name="Brown S.J."/>
            <person name="Denell R."/>
            <person name="Beeman R.W."/>
            <person name="Gibbs R."/>
            <person name="Beeman R.W."/>
            <person name="Brown S.J."/>
            <person name="Bucher G."/>
            <person name="Friedrich M."/>
            <person name="Grimmelikhuijzen C.J."/>
            <person name="Klingler M."/>
            <person name="Lorenzen M."/>
            <person name="Richards S."/>
            <person name="Roth S."/>
            <person name="Schroder R."/>
            <person name="Tautz D."/>
            <person name="Zdobnov E.M."/>
            <person name="Muzny D."/>
            <person name="Gibbs R.A."/>
            <person name="Weinstock G.M."/>
            <person name="Attaway T."/>
            <person name="Bell S."/>
            <person name="Buhay C.J."/>
            <person name="Chandrabose M.N."/>
            <person name="Chavez D."/>
            <person name="Clerk-Blankenburg K.P."/>
            <person name="Cree A."/>
            <person name="Dao M."/>
            <person name="Davis C."/>
            <person name="Chacko J."/>
            <person name="Dinh H."/>
            <person name="Dugan-Rocha S."/>
            <person name="Fowler G."/>
            <person name="Garner T.T."/>
            <person name="Garnes J."/>
            <person name="Gnirke A."/>
            <person name="Hawes A."/>
            <person name="Hernandez J."/>
            <person name="Hines S."/>
            <person name="Holder M."/>
            <person name="Hume J."/>
            <person name="Jhangiani S.N."/>
            <person name="Joshi V."/>
            <person name="Khan Z.M."/>
            <person name="Jackson L."/>
            <person name="Kovar C."/>
            <person name="Kowis A."/>
            <person name="Lee S."/>
            <person name="Lewis L.R."/>
            <person name="Margolis J."/>
            <person name="Morgan M."/>
            <person name="Nazareth L.V."/>
            <person name="Nguyen N."/>
            <person name="Okwuonu G."/>
            <person name="Parker D."/>
            <person name="Richards S."/>
            <person name="Ruiz S.J."/>
            <person name="Santibanez J."/>
            <person name="Savard J."/>
            <person name="Scherer S.E."/>
            <person name="Schneider B."/>
            <person name="Sodergren E."/>
            <person name="Tautz D."/>
            <person name="Vattahil S."/>
            <person name="Villasana D."/>
            <person name="White C.S."/>
            <person name="Wright R."/>
            <person name="Park Y."/>
            <person name="Beeman R.W."/>
            <person name="Lord J."/>
            <person name="Oppert B."/>
            <person name="Lorenzen M."/>
            <person name="Brown S."/>
            <person name="Wang L."/>
            <person name="Savard J."/>
            <person name="Tautz D."/>
            <person name="Richards S."/>
            <person name="Weinstock G."/>
            <person name="Gibbs R.A."/>
            <person name="Liu Y."/>
            <person name="Worley K."/>
            <person name="Weinstock G."/>
            <person name="Elsik C.G."/>
            <person name="Reese J.T."/>
            <person name="Elhaik E."/>
            <person name="Landan G."/>
            <person name="Graur D."/>
            <person name="Arensburger P."/>
            <person name="Atkinson P."/>
            <person name="Beeman R.W."/>
            <person name="Beidler J."/>
            <person name="Brown S.J."/>
            <person name="Demuth J.P."/>
            <person name="Drury D.W."/>
            <person name="Du Y.Z."/>
            <person name="Fujiwara H."/>
            <person name="Lorenzen M."/>
            <person name="Maselli V."/>
            <person name="Osanai M."/>
            <person name="Park Y."/>
            <person name="Robertson H.M."/>
            <person name="Tu Z."/>
            <person name="Wang J.J."/>
            <person name="Wang S."/>
            <person name="Richards S."/>
            <person name="Song H."/>
            <person name="Zhang L."/>
            <person name="Sodergren E."/>
            <person name="Werner D."/>
            <person name="Stanke M."/>
            <person name="Morgenstern B."/>
            <person name="Solovyev V."/>
            <person name="Kosarev P."/>
            <person name="Brown G."/>
            <person name="Chen H.C."/>
            <person name="Ermolaeva O."/>
            <person name="Hlavina W."/>
            <person name="Kapustin Y."/>
            <person name="Kiryutin B."/>
            <person name="Kitts P."/>
            <person name="Maglott D."/>
            <person name="Pruitt K."/>
            <person name="Sapojnikov V."/>
            <person name="Souvorov A."/>
            <person name="Mackey A.J."/>
            <person name="Waterhouse R.M."/>
            <person name="Wyder S."/>
            <person name="Zdobnov E.M."/>
            <person name="Zdobnov E.M."/>
            <person name="Wyder S."/>
            <person name="Kriventseva E.V."/>
            <person name="Kadowaki T."/>
            <person name="Bork P."/>
            <person name="Aranda M."/>
            <person name="Bao R."/>
            <person name="Beermann A."/>
            <person name="Berns N."/>
            <person name="Bolognesi R."/>
            <person name="Bonneton F."/>
            <person name="Bopp D."/>
            <person name="Brown S.J."/>
            <person name="Bucher G."/>
            <person name="Butts T."/>
            <person name="Chaumot A."/>
            <person name="Denell R.E."/>
            <person name="Ferrier D.E."/>
            <person name="Friedrich M."/>
            <person name="Gordon C.M."/>
            <person name="Jindra M."/>
            <person name="Klingler M."/>
            <person name="Lan Q."/>
            <person name="Lattorff H.M."/>
            <person name="Laudet V."/>
            <person name="von Levetsow C."/>
            <person name="Liu Z."/>
            <person name="Lutz R."/>
            <person name="Lynch J.A."/>
            <person name="da Fonseca R.N."/>
            <person name="Posnien N."/>
            <person name="Reuter R."/>
            <person name="Roth S."/>
            <person name="Savard J."/>
            <person name="Schinko J.B."/>
            <person name="Schmitt C."/>
            <person name="Schoppmeier M."/>
            <person name="Schroder R."/>
            <person name="Shippy T.D."/>
            <person name="Simonnet F."/>
            <person name="Marques-Souza H."/>
            <person name="Tautz D."/>
            <person name="Tomoyasu Y."/>
            <person name="Trauner J."/>
            <person name="Van der Zee M."/>
            <person name="Vervoort M."/>
            <person name="Wittkopp N."/>
            <person name="Wimmer E.A."/>
            <person name="Yang X."/>
            <person name="Jones A.K."/>
            <person name="Sattelle D.B."/>
            <person name="Ebert P.R."/>
            <person name="Nelson D."/>
            <person name="Scott J.G."/>
            <person name="Beeman R.W."/>
            <person name="Muthukrishnan S."/>
            <person name="Kramer K.J."/>
            <person name="Arakane Y."/>
            <person name="Beeman R.W."/>
            <person name="Zhu Q."/>
            <person name="Hogenkamp D."/>
            <person name="Dixit R."/>
            <person name="Oppert B."/>
            <person name="Jiang H."/>
            <person name="Zou Z."/>
            <person name="Marshall J."/>
            <person name="Elpidina E."/>
            <person name="Vinokurov K."/>
            <person name="Oppert C."/>
            <person name="Zou Z."/>
            <person name="Evans J."/>
            <person name="Lu Z."/>
            <person name="Zhao P."/>
            <person name="Sumathipala N."/>
            <person name="Altincicek B."/>
            <person name="Vilcinskas A."/>
            <person name="Williams M."/>
            <person name="Hultmark D."/>
            <person name="Hetru C."/>
            <person name="Jiang H."/>
            <person name="Grimmelikhuijzen C.J."/>
            <person name="Hauser F."/>
            <person name="Cazzamali G."/>
            <person name="Williamson M."/>
            <person name="Park Y."/>
            <person name="Li B."/>
            <person name="Tanaka Y."/>
            <person name="Predel R."/>
            <person name="Neupert S."/>
            <person name="Schachtner J."/>
            <person name="Verleyen P."/>
            <person name="Raible F."/>
            <person name="Bork P."/>
            <person name="Friedrich M."/>
            <person name="Walden K.K."/>
            <person name="Robertson H.M."/>
            <person name="Angeli S."/>
            <person name="Foret S."/>
            <person name="Bucher G."/>
            <person name="Schuetz S."/>
            <person name="Maleszka R."/>
            <person name="Wimmer E.A."/>
            <person name="Beeman R.W."/>
            <person name="Lorenzen M."/>
            <person name="Tomoyasu Y."/>
            <person name="Miller S.C."/>
            <person name="Grossmann D."/>
            <person name="Bucher G."/>
        </authorList>
    </citation>
    <scope>NUCLEOTIDE SEQUENCE [LARGE SCALE GENOMIC DNA]</scope>
    <source>
        <strain evidence="2 3">Georgia GA2</strain>
    </source>
</reference>
<dbReference type="Proteomes" id="UP000007266">
    <property type="component" value="Linkage group 4"/>
</dbReference>
<dbReference type="AlphaFoldDB" id="D2A340"/>
<name>D2A340_TRICA</name>
<dbReference type="InParanoid" id="D2A340"/>
<gene>
    <name evidence="2" type="primary">GLEAN_08527</name>
    <name evidence="2" type="ORF">TcasGA2_TC008527</name>
</gene>
<dbReference type="EMBL" id="KQ971339">
    <property type="protein sequence ID" value="EFA02789.1"/>
    <property type="molecule type" value="Genomic_DNA"/>
</dbReference>
<reference evidence="2 3" key="2">
    <citation type="journal article" date="2010" name="Nucleic Acids Res.">
        <title>BeetleBase in 2010: revisions to provide comprehensive genomic information for Tribolium castaneum.</title>
        <authorList>
            <person name="Kim H.S."/>
            <person name="Murphy T."/>
            <person name="Xia J."/>
            <person name="Caragea D."/>
            <person name="Park Y."/>
            <person name="Beeman R.W."/>
            <person name="Lorenzen M.D."/>
            <person name="Butcher S."/>
            <person name="Manak J.R."/>
            <person name="Brown S.J."/>
        </authorList>
    </citation>
    <scope>GENOME REANNOTATION</scope>
    <source>
        <strain evidence="2 3">Georgia GA2</strain>
    </source>
</reference>
<accession>D2A340</accession>
<sequence length="113" mass="13101">MPLVFDRTERELNQRNSQAMLKFTKKHRSLQHKLAKAEDLVDSYEEKCANSSCELQTKQCILGNLKEELSSTNEEFRVQELEARRTTHKRSIQCDSLTDVTNIDLEADNEELG</sequence>
<dbReference type="HOGENOM" id="CLU_2136663_0_0_1"/>
<organism evidence="2 3">
    <name type="scientific">Tribolium castaneum</name>
    <name type="common">Red flour beetle</name>
    <dbReference type="NCBI Taxonomy" id="7070"/>
    <lineage>
        <taxon>Eukaryota</taxon>
        <taxon>Metazoa</taxon>
        <taxon>Ecdysozoa</taxon>
        <taxon>Arthropoda</taxon>
        <taxon>Hexapoda</taxon>
        <taxon>Insecta</taxon>
        <taxon>Pterygota</taxon>
        <taxon>Neoptera</taxon>
        <taxon>Endopterygota</taxon>
        <taxon>Coleoptera</taxon>
        <taxon>Polyphaga</taxon>
        <taxon>Cucujiformia</taxon>
        <taxon>Tenebrionidae</taxon>
        <taxon>Tenebrionidae incertae sedis</taxon>
        <taxon>Tribolium</taxon>
    </lineage>
</organism>
<feature type="coiled-coil region" evidence="1">
    <location>
        <begin position="27"/>
        <end position="82"/>
    </location>
</feature>
<evidence type="ECO:0000256" key="1">
    <source>
        <dbReference type="SAM" id="Coils"/>
    </source>
</evidence>
<evidence type="ECO:0000313" key="2">
    <source>
        <dbReference type="EMBL" id="EFA02789.1"/>
    </source>
</evidence>
<proteinExistence type="predicted"/>
<keyword evidence="3" id="KW-1185">Reference proteome</keyword>
<protein>
    <submittedName>
        <fullName evidence="2">Uncharacterized protein</fullName>
    </submittedName>
</protein>
<dbReference type="PhylomeDB" id="D2A340"/>
<keyword evidence="1" id="KW-0175">Coiled coil</keyword>
<evidence type="ECO:0000313" key="3">
    <source>
        <dbReference type="Proteomes" id="UP000007266"/>
    </source>
</evidence>